<dbReference type="GO" id="GO:0005790">
    <property type="term" value="C:smooth endoplasmic reticulum"/>
    <property type="evidence" value="ECO:0007669"/>
    <property type="project" value="TreeGrafter"/>
</dbReference>
<dbReference type="AlphaFoldDB" id="A0A061HVJ1"/>
<sequence length="94" mass="10696">MVDMLVESSSNVEMILKFFDMFLKLKDIVGSEAFQDYVTDPRGLISKKDFQKDSKIMELLQVVPSCVASSLNNVTETDHKEGVTVKIRKKCQCF</sequence>
<organism evidence="1 2">
    <name type="scientific">Cricetulus griseus</name>
    <name type="common">Chinese hamster</name>
    <name type="synonym">Cricetulus barabensis griseus</name>
    <dbReference type="NCBI Taxonomy" id="10029"/>
    <lineage>
        <taxon>Eukaryota</taxon>
        <taxon>Metazoa</taxon>
        <taxon>Chordata</taxon>
        <taxon>Craniata</taxon>
        <taxon>Vertebrata</taxon>
        <taxon>Euteleostomi</taxon>
        <taxon>Mammalia</taxon>
        <taxon>Eutheria</taxon>
        <taxon>Euarchontoglires</taxon>
        <taxon>Glires</taxon>
        <taxon>Rodentia</taxon>
        <taxon>Myomorpha</taxon>
        <taxon>Muroidea</taxon>
        <taxon>Cricetidae</taxon>
        <taxon>Cricetinae</taxon>
        <taxon>Cricetulus</taxon>
    </lineage>
</organism>
<reference evidence="2" key="1">
    <citation type="journal article" date="2013" name="Nat. Biotechnol.">
        <title>Chinese hamster genome sequenced from sorted chromosomes.</title>
        <authorList>
            <person name="Brinkrolf K."/>
            <person name="Rupp O."/>
            <person name="Laux H."/>
            <person name="Kollin F."/>
            <person name="Ernst W."/>
            <person name="Linke B."/>
            <person name="Kofler R."/>
            <person name="Romand S."/>
            <person name="Hesse F."/>
            <person name="Budach W.E."/>
            <person name="Galosy S."/>
            <person name="Muller D."/>
            <person name="Noll T."/>
            <person name="Wienberg J."/>
            <person name="Jostock T."/>
            <person name="Leonard M."/>
            <person name="Grillari J."/>
            <person name="Tauch A."/>
            <person name="Goesmann A."/>
            <person name="Helk B."/>
            <person name="Mott J.E."/>
            <person name="Puhler A."/>
            <person name="Borth N."/>
        </authorList>
    </citation>
    <scope>NUCLEOTIDE SEQUENCE [LARGE SCALE GENOMIC DNA]</scope>
    <source>
        <strain evidence="2">17A/GY</strain>
    </source>
</reference>
<gene>
    <name evidence="1" type="ORF">H671_21209</name>
</gene>
<proteinExistence type="predicted"/>
<dbReference type="GO" id="GO:0006941">
    <property type="term" value="P:striated muscle contraction"/>
    <property type="evidence" value="ECO:0007669"/>
    <property type="project" value="TreeGrafter"/>
</dbReference>
<dbReference type="PANTHER" id="PTHR46399:SF10">
    <property type="entry name" value="RYANODINE RECEPTOR 1"/>
    <property type="match status" value="1"/>
</dbReference>
<dbReference type="GO" id="GO:0014808">
    <property type="term" value="P:release of sequestered calcium ion into cytosol by sarcoplasmic reticulum"/>
    <property type="evidence" value="ECO:0007669"/>
    <property type="project" value="TreeGrafter"/>
</dbReference>
<dbReference type="GO" id="GO:0005219">
    <property type="term" value="F:ryanodine-sensitive calcium-release channel activity"/>
    <property type="evidence" value="ECO:0007669"/>
    <property type="project" value="TreeGrafter"/>
</dbReference>
<evidence type="ECO:0000313" key="1">
    <source>
        <dbReference type="EMBL" id="ERE59417.1"/>
    </source>
</evidence>
<accession>A0A061HVJ1</accession>
<dbReference type="GO" id="GO:0030018">
    <property type="term" value="C:Z disc"/>
    <property type="evidence" value="ECO:0007669"/>
    <property type="project" value="TreeGrafter"/>
</dbReference>
<dbReference type="GO" id="GO:0034704">
    <property type="term" value="C:calcium channel complex"/>
    <property type="evidence" value="ECO:0007669"/>
    <property type="project" value="TreeGrafter"/>
</dbReference>
<dbReference type="EMBL" id="KE687436">
    <property type="protein sequence ID" value="ERE59417.1"/>
    <property type="molecule type" value="Genomic_DNA"/>
</dbReference>
<protein>
    <submittedName>
        <fullName evidence="1">Ankyrin repeat domain-containing protein 27</fullName>
    </submittedName>
</protein>
<dbReference type="GO" id="GO:0033017">
    <property type="term" value="C:sarcoplasmic reticulum membrane"/>
    <property type="evidence" value="ECO:0007669"/>
    <property type="project" value="TreeGrafter"/>
</dbReference>
<dbReference type="GO" id="GO:0042383">
    <property type="term" value="C:sarcolemma"/>
    <property type="evidence" value="ECO:0007669"/>
    <property type="project" value="TreeGrafter"/>
</dbReference>
<name>A0A061HVJ1_CRIGR</name>
<evidence type="ECO:0000313" key="2">
    <source>
        <dbReference type="Proteomes" id="UP000030759"/>
    </source>
</evidence>
<dbReference type="InterPro" id="IPR015925">
    <property type="entry name" value="Ryanodine_IP3_receptor"/>
</dbReference>
<dbReference type="PANTHER" id="PTHR46399">
    <property type="entry name" value="B30.2/SPRY DOMAIN-CONTAINING PROTEIN"/>
    <property type="match status" value="1"/>
</dbReference>
<dbReference type="Proteomes" id="UP000030759">
    <property type="component" value="Unassembled WGS sequence"/>
</dbReference>